<evidence type="ECO:0000256" key="1">
    <source>
        <dbReference type="ARBA" id="ARBA00023186"/>
    </source>
</evidence>
<sequence>MASTSRQVAACEGAAAERVKEAPGLPPERRAPRAARARAKQGLVRGVATPSSRNFSASAARAFSTTPARENAYPFPTNPRPTPHQIFHLPVTASQKEIKARYYDLVRLHHPDSHNCRHMTPAERHRRFQAITNAYDILRGKKAPEGPFDPFAAELARRKRAYAAARRCAKS</sequence>
<dbReference type="SMART" id="SM00271">
    <property type="entry name" value="DnaJ"/>
    <property type="match status" value="1"/>
</dbReference>
<evidence type="ECO:0000313" key="4">
    <source>
        <dbReference type="EMBL" id="EFI98110.1"/>
    </source>
</evidence>
<feature type="compositionally biased region" description="Basic and acidic residues" evidence="2">
    <location>
        <begin position="15"/>
        <end position="31"/>
    </location>
</feature>
<dbReference type="InterPro" id="IPR001623">
    <property type="entry name" value="DnaJ_domain"/>
</dbReference>
<dbReference type="Pfam" id="PF00226">
    <property type="entry name" value="DnaJ"/>
    <property type="match status" value="1"/>
</dbReference>
<dbReference type="PANTHER" id="PTHR44145">
    <property type="entry name" value="DNAJ HOMOLOG SUBFAMILY A MEMBER 3, MITOCHONDRIAL"/>
    <property type="match status" value="1"/>
</dbReference>
<protein>
    <submittedName>
        <fullName evidence="4">Expressed protein</fullName>
    </submittedName>
</protein>
<feature type="domain" description="J" evidence="3">
    <location>
        <begin position="82"/>
        <end position="152"/>
    </location>
</feature>
<evidence type="ECO:0000313" key="5">
    <source>
        <dbReference type="Proteomes" id="UP000007431"/>
    </source>
</evidence>
<gene>
    <name evidence="4" type="ORF">SCHCODRAFT_53782</name>
</gene>
<accession>D8Q2F9</accession>
<dbReference type="CDD" id="cd06257">
    <property type="entry name" value="DnaJ"/>
    <property type="match status" value="1"/>
</dbReference>
<dbReference type="Proteomes" id="UP000007431">
    <property type="component" value="Unassembled WGS sequence"/>
</dbReference>
<dbReference type="InParanoid" id="D8Q2F9"/>
<dbReference type="eggNOG" id="ENOG502RB5D">
    <property type="taxonomic scope" value="Eukaryota"/>
</dbReference>
<dbReference type="Gene3D" id="1.10.287.110">
    <property type="entry name" value="DnaJ domain"/>
    <property type="match status" value="1"/>
</dbReference>
<dbReference type="InterPro" id="IPR051938">
    <property type="entry name" value="Apopto_cytoskel_mod"/>
</dbReference>
<organism evidence="5">
    <name type="scientific">Schizophyllum commune (strain H4-8 / FGSC 9210)</name>
    <name type="common">Split gill fungus</name>
    <dbReference type="NCBI Taxonomy" id="578458"/>
    <lineage>
        <taxon>Eukaryota</taxon>
        <taxon>Fungi</taxon>
        <taxon>Dikarya</taxon>
        <taxon>Basidiomycota</taxon>
        <taxon>Agaricomycotina</taxon>
        <taxon>Agaricomycetes</taxon>
        <taxon>Agaricomycetidae</taxon>
        <taxon>Agaricales</taxon>
        <taxon>Schizophyllaceae</taxon>
        <taxon>Schizophyllum</taxon>
    </lineage>
</organism>
<dbReference type="RefSeq" id="XP_003033013.1">
    <property type="nucleotide sequence ID" value="XM_003032967.1"/>
</dbReference>
<dbReference type="STRING" id="578458.D8Q2F9"/>
<reference evidence="4 5" key="1">
    <citation type="journal article" date="2010" name="Nat. Biotechnol.">
        <title>Genome sequence of the model mushroom Schizophyllum commune.</title>
        <authorList>
            <person name="Ohm R.A."/>
            <person name="de Jong J.F."/>
            <person name="Lugones L.G."/>
            <person name="Aerts A."/>
            <person name="Kothe E."/>
            <person name="Stajich J.E."/>
            <person name="de Vries R.P."/>
            <person name="Record E."/>
            <person name="Levasseur A."/>
            <person name="Baker S.E."/>
            <person name="Bartholomew K.A."/>
            <person name="Coutinho P.M."/>
            <person name="Erdmann S."/>
            <person name="Fowler T.J."/>
            <person name="Gathman A.C."/>
            <person name="Lombard V."/>
            <person name="Henrissat B."/>
            <person name="Knabe N."/>
            <person name="Kuees U."/>
            <person name="Lilly W.W."/>
            <person name="Lindquist E."/>
            <person name="Lucas S."/>
            <person name="Magnuson J.K."/>
            <person name="Piumi F."/>
            <person name="Raudaskoski M."/>
            <person name="Salamov A."/>
            <person name="Schmutz J."/>
            <person name="Schwarze F.W.M.R."/>
            <person name="vanKuyk P.A."/>
            <person name="Horton J.S."/>
            <person name="Grigoriev I.V."/>
            <person name="Woesten H.A.B."/>
        </authorList>
    </citation>
    <scope>NUCLEOTIDE SEQUENCE [LARGE SCALE GENOMIC DNA]</scope>
    <source>
        <strain evidence="5">H4-8 / FGSC 9210</strain>
    </source>
</reference>
<name>D8Q2F9_SCHCM</name>
<evidence type="ECO:0000259" key="3">
    <source>
        <dbReference type="PROSITE" id="PS50076"/>
    </source>
</evidence>
<dbReference type="PANTHER" id="PTHR44145:SF3">
    <property type="entry name" value="DNAJ HOMOLOG SUBFAMILY A MEMBER 3, MITOCHONDRIAL"/>
    <property type="match status" value="1"/>
</dbReference>
<dbReference type="KEGG" id="scm:SCHCO_02495038"/>
<dbReference type="PROSITE" id="PS50076">
    <property type="entry name" value="DNAJ_2"/>
    <property type="match status" value="1"/>
</dbReference>
<evidence type="ECO:0000256" key="2">
    <source>
        <dbReference type="SAM" id="MobiDB-lite"/>
    </source>
</evidence>
<dbReference type="VEuPathDB" id="FungiDB:SCHCODRAFT_02495038"/>
<proteinExistence type="predicted"/>
<feature type="region of interest" description="Disordered" evidence="2">
    <location>
        <begin position="1"/>
        <end position="45"/>
    </location>
</feature>
<keyword evidence="1" id="KW-0143">Chaperone</keyword>
<dbReference type="PRINTS" id="PR00625">
    <property type="entry name" value="JDOMAIN"/>
</dbReference>
<dbReference type="HOGENOM" id="CLU_1563775_0_0_1"/>
<dbReference type="SUPFAM" id="SSF46565">
    <property type="entry name" value="Chaperone J-domain"/>
    <property type="match status" value="1"/>
</dbReference>
<keyword evidence="5" id="KW-1185">Reference proteome</keyword>
<dbReference type="OrthoDB" id="445556at2759"/>
<dbReference type="GeneID" id="9586136"/>
<dbReference type="EMBL" id="GL377305">
    <property type="protein sequence ID" value="EFI98110.1"/>
    <property type="molecule type" value="Genomic_DNA"/>
</dbReference>
<dbReference type="AlphaFoldDB" id="D8Q2F9"/>
<dbReference type="InterPro" id="IPR036869">
    <property type="entry name" value="J_dom_sf"/>
</dbReference>